<protein>
    <submittedName>
        <fullName evidence="6">Cytochrome C oxidase, cbb3-type, subunit III</fullName>
    </submittedName>
</protein>
<dbReference type="EMBL" id="FMVW01000002">
    <property type="protein sequence ID" value="SCZ28581.1"/>
    <property type="molecule type" value="Genomic_DNA"/>
</dbReference>
<keyword evidence="2 4" id="KW-0479">Metal-binding</keyword>
<evidence type="ECO:0000256" key="4">
    <source>
        <dbReference type="PROSITE-ProRule" id="PRU00433"/>
    </source>
</evidence>
<keyword evidence="7" id="KW-1185">Reference proteome</keyword>
<sequence length="165" mass="18174">MRWVVLVPALLLLAGCQEQEMAKQPKLKTYAFAEAFAGHSAARPLPEGVVARSDSIEPQRALAPPKPTLSLVQRGRERFEIFCAPCHGYAGYGDGMIVARGFPQPPSFHSDRLRATSAQHIFDVITNGYGVMYSYGDRVPPKDRWAIALYLRALQVSQMQEGGGQ</sequence>
<evidence type="ECO:0000256" key="2">
    <source>
        <dbReference type="ARBA" id="ARBA00022723"/>
    </source>
</evidence>
<evidence type="ECO:0000256" key="3">
    <source>
        <dbReference type="ARBA" id="ARBA00023004"/>
    </source>
</evidence>
<dbReference type="InterPro" id="IPR009056">
    <property type="entry name" value="Cyt_c-like_dom"/>
</dbReference>
<accession>A0A1G5MVM8</accession>
<dbReference type="PROSITE" id="PS51007">
    <property type="entry name" value="CYTC"/>
    <property type="match status" value="1"/>
</dbReference>
<dbReference type="OrthoDB" id="335174at2"/>
<dbReference type="AlphaFoldDB" id="A0A1G5MVM8"/>
<feature type="domain" description="Cytochrome c" evidence="5">
    <location>
        <begin position="70"/>
        <end position="155"/>
    </location>
</feature>
<proteinExistence type="predicted"/>
<gene>
    <name evidence="6" type="ORF">SAMN03080610_01000</name>
</gene>
<dbReference type="Gene3D" id="1.10.760.10">
    <property type="entry name" value="Cytochrome c-like domain"/>
    <property type="match status" value="1"/>
</dbReference>
<dbReference type="PANTHER" id="PTHR40394:SF2">
    <property type="entry name" value="QUINOL:CYTOCHROME C OXIDOREDUCTASE MEMBRANE PROTEIN"/>
    <property type="match status" value="1"/>
</dbReference>
<dbReference type="RefSeq" id="WP_092810225.1">
    <property type="nucleotide sequence ID" value="NZ_FMVW01000002.1"/>
</dbReference>
<dbReference type="InterPro" id="IPR036909">
    <property type="entry name" value="Cyt_c-like_dom_sf"/>
</dbReference>
<keyword evidence="1 4" id="KW-0349">Heme</keyword>
<reference evidence="7" key="1">
    <citation type="submission" date="2016-10" db="EMBL/GenBank/DDBJ databases">
        <authorList>
            <person name="Varghese N."/>
            <person name="Submissions S."/>
        </authorList>
    </citation>
    <scope>NUCLEOTIDE SEQUENCE [LARGE SCALE GENOMIC DNA]</scope>
    <source>
        <strain evidence="7">DSM 2698</strain>
    </source>
</reference>
<evidence type="ECO:0000256" key="1">
    <source>
        <dbReference type="ARBA" id="ARBA00022617"/>
    </source>
</evidence>
<dbReference type="Proteomes" id="UP000199347">
    <property type="component" value="Unassembled WGS sequence"/>
</dbReference>
<dbReference type="SUPFAM" id="SSF46626">
    <property type="entry name" value="Cytochrome c"/>
    <property type="match status" value="1"/>
</dbReference>
<organism evidence="6 7">
    <name type="scientific">Afifella marina DSM 2698</name>
    <dbReference type="NCBI Taxonomy" id="1120955"/>
    <lineage>
        <taxon>Bacteria</taxon>
        <taxon>Pseudomonadati</taxon>
        <taxon>Pseudomonadota</taxon>
        <taxon>Alphaproteobacteria</taxon>
        <taxon>Hyphomicrobiales</taxon>
        <taxon>Afifellaceae</taxon>
        <taxon>Afifella</taxon>
    </lineage>
</organism>
<dbReference type="PROSITE" id="PS51257">
    <property type="entry name" value="PROKAR_LIPOPROTEIN"/>
    <property type="match status" value="1"/>
</dbReference>
<dbReference type="PANTHER" id="PTHR40394">
    <property type="entry name" value="LIPOPROTEIN-RELATED"/>
    <property type="match status" value="1"/>
</dbReference>
<evidence type="ECO:0000313" key="7">
    <source>
        <dbReference type="Proteomes" id="UP000199347"/>
    </source>
</evidence>
<dbReference type="Pfam" id="PF13442">
    <property type="entry name" value="Cytochrome_CBB3"/>
    <property type="match status" value="1"/>
</dbReference>
<dbReference type="GO" id="GO:0046872">
    <property type="term" value="F:metal ion binding"/>
    <property type="evidence" value="ECO:0007669"/>
    <property type="project" value="UniProtKB-KW"/>
</dbReference>
<dbReference type="STRING" id="1120955.SAMN03080610_01000"/>
<dbReference type="GO" id="GO:0020037">
    <property type="term" value="F:heme binding"/>
    <property type="evidence" value="ECO:0007669"/>
    <property type="project" value="InterPro"/>
</dbReference>
<name>A0A1G5MVM8_AFIMA</name>
<evidence type="ECO:0000259" key="5">
    <source>
        <dbReference type="PROSITE" id="PS51007"/>
    </source>
</evidence>
<dbReference type="GO" id="GO:0009055">
    <property type="term" value="F:electron transfer activity"/>
    <property type="evidence" value="ECO:0007669"/>
    <property type="project" value="InterPro"/>
</dbReference>
<keyword evidence="3 4" id="KW-0408">Iron</keyword>
<evidence type="ECO:0000313" key="6">
    <source>
        <dbReference type="EMBL" id="SCZ28581.1"/>
    </source>
</evidence>